<dbReference type="Gene3D" id="2.40.30.170">
    <property type="match status" value="1"/>
</dbReference>
<feature type="chain" id="PRO_5046597530" evidence="3">
    <location>
        <begin position="22"/>
        <end position="397"/>
    </location>
</feature>
<evidence type="ECO:0000256" key="2">
    <source>
        <dbReference type="SAM" id="Coils"/>
    </source>
</evidence>
<dbReference type="PANTHER" id="PTHR30469:SF15">
    <property type="entry name" value="HLYD FAMILY OF SECRETION PROTEINS"/>
    <property type="match status" value="1"/>
</dbReference>
<proteinExistence type="inferred from homology"/>
<dbReference type="Proteomes" id="UP001597322">
    <property type="component" value="Unassembled WGS sequence"/>
</dbReference>
<dbReference type="SUPFAM" id="SSF111369">
    <property type="entry name" value="HlyD-like secretion proteins"/>
    <property type="match status" value="1"/>
</dbReference>
<dbReference type="EMBL" id="JBHUEQ010000016">
    <property type="protein sequence ID" value="MFD1745751.1"/>
    <property type="molecule type" value="Genomic_DNA"/>
</dbReference>
<name>A0ABW4M6A2_9HYPH</name>
<feature type="signal peptide" evidence="3">
    <location>
        <begin position="1"/>
        <end position="21"/>
    </location>
</feature>
<protein>
    <submittedName>
        <fullName evidence="6">Efflux RND transporter periplasmic adaptor subunit</fullName>
    </submittedName>
</protein>
<dbReference type="InterPro" id="IPR058637">
    <property type="entry name" value="YknX-like_C"/>
</dbReference>
<accession>A0ABW4M6A2</accession>
<comment type="caution">
    <text evidence="6">The sequence shown here is derived from an EMBL/GenBank/DDBJ whole genome shotgun (WGS) entry which is preliminary data.</text>
</comment>
<reference evidence="7" key="1">
    <citation type="journal article" date="2019" name="Int. J. Syst. Evol. Microbiol.">
        <title>The Global Catalogue of Microorganisms (GCM) 10K type strain sequencing project: providing services to taxonomists for standard genome sequencing and annotation.</title>
        <authorList>
            <consortium name="The Broad Institute Genomics Platform"/>
            <consortium name="The Broad Institute Genome Sequencing Center for Infectious Disease"/>
            <person name="Wu L."/>
            <person name="Ma J."/>
        </authorList>
    </citation>
    <scope>NUCLEOTIDE SEQUENCE [LARGE SCALE GENOMIC DNA]</scope>
    <source>
        <strain evidence="7">CG52</strain>
    </source>
</reference>
<evidence type="ECO:0000259" key="4">
    <source>
        <dbReference type="Pfam" id="PF25954"/>
    </source>
</evidence>
<dbReference type="Gene3D" id="2.40.420.20">
    <property type="match status" value="1"/>
</dbReference>
<dbReference type="PANTHER" id="PTHR30469">
    <property type="entry name" value="MULTIDRUG RESISTANCE PROTEIN MDTA"/>
    <property type="match status" value="1"/>
</dbReference>
<dbReference type="RefSeq" id="WP_377400214.1">
    <property type="nucleotide sequence ID" value="NZ_JBHUEQ010000016.1"/>
</dbReference>
<evidence type="ECO:0000256" key="3">
    <source>
        <dbReference type="SAM" id="SignalP"/>
    </source>
</evidence>
<evidence type="ECO:0000313" key="6">
    <source>
        <dbReference type="EMBL" id="MFD1745751.1"/>
    </source>
</evidence>
<dbReference type="InterPro" id="IPR058792">
    <property type="entry name" value="Beta-barrel_RND_2"/>
</dbReference>
<dbReference type="InterPro" id="IPR006143">
    <property type="entry name" value="RND_pump_MFP"/>
</dbReference>
<organism evidence="6 7">
    <name type="scientific">Rhizobium helianthi</name>
    <dbReference type="NCBI Taxonomy" id="1132695"/>
    <lineage>
        <taxon>Bacteria</taxon>
        <taxon>Pseudomonadati</taxon>
        <taxon>Pseudomonadota</taxon>
        <taxon>Alphaproteobacteria</taxon>
        <taxon>Hyphomicrobiales</taxon>
        <taxon>Rhizobiaceae</taxon>
        <taxon>Rhizobium/Agrobacterium group</taxon>
        <taxon>Rhizobium</taxon>
    </lineage>
</organism>
<sequence>MGTAELIRALLVGALASTALAMPVAAQEPVPPQQNQQRLPAIMVTKVVERPLKDSIIASGTIRPVQEVFVQPLVDGLSIKSLRVDVGDRVKAGQVLAELNSDSLLLQKSQLEANKAKAEAGLAQFRAQVIEAQANADDAARQRDRTAALAKNGTVSTAQVEQTAATAQAALARLNAAKQAVNVGEADVKVVQTQIDDINLRLERTDVKAPLDGVISRRDAKVGAIASGAGQPLFNMIRDGEIELVADVPEGMIGRISQGMKASVTIAGTTKALAGTVRLVGPVVDQTTRLGAVHIVVDEDSGARPGMYASAEIIVEETRGLALPQSAVTSDRKGSFARKVENNIVKQVAVETGIQDAGMVQILSGLSAGDEVVAKAGAFVRNGDHIRPVPVETDASN</sequence>
<dbReference type="Pfam" id="PF25989">
    <property type="entry name" value="YknX_C"/>
    <property type="match status" value="1"/>
</dbReference>
<keyword evidence="7" id="KW-1185">Reference proteome</keyword>
<keyword evidence="2" id="KW-0175">Coiled coil</keyword>
<dbReference type="Gene3D" id="1.10.287.470">
    <property type="entry name" value="Helix hairpin bin"/>
    <property type="match status" value="1"/>
</dbReference>
<dbReference type="Gene3D" id="2.40.50.100">
    <property type="match status" value="1"/>
</dbReference>
<feature type="coiled-coil region" evidence="2">
    <location>
        <begin position="108"/>
        <end position="142"/>
    </location>
</feature>
<comment type="similarity">
    <text evidence="1">Belongs to the membrane fusion protein (MFP) (TC 8.A.1) family.</text>
</comment>
<gene>
    <name evidence="6" type="ORF">ACFSE1_09790</name>
</gene>
<evidence type="ECO:0000259" key="5">
    <source>
        <dbReference type="Pfam" id="PF25989"/>
    </source>
</evidence>
<feature type="domain" description="YknX-like C-terminal permuted SH3-like" evidence="5">
    <location>
        <begin position="320"/>
        <end position="386"/>
    </location>
</feature>
<evidence type="ECO:0000313" key="7">
    <source>
        <dbReference type="Proteomes" id="UP001597322"/>
    </source>
</evidence>
<dbReference type="Pfam" id="PF25954">
    <property type="entry name" value="Beta-barrel_RND_2"/>
    <property type="match status" value="1"/>
</dbReference>
<evidence type="ECO:0000256" key="1">
    <source>
        <dbReference type="ARBA" id="ARBA00009477"/>
    </source>
</evidence>
<dbReference type="NCBIfam" id="TIGR01730">
    <property type="entry name" value="RND_mfp"/>
    <property type="match status" value="1"/>
</dbReference>
<keyword evidence="3" id="KW-0732">Signal</keyword>
<feature type="domain" description="CusB-like beta-barrel" evidence="4">
    <location>
        <begin position="244"/>
        <end position="313"/>
    </location>
</feature>